<name>A0ABV4HTJ6_9GAMM</name>
<keyword evidence="1" id="KW-1133">Transmembrane helix</keyword>
<proteinExistence type="predicted"/>
<evidence type="ECO:0000313" key="3">
    <source>
        <dbReference type="Proteomes" id="UP001566331"/>
    </source>
</evidence>
<keyword evidence="1" id="KW-0472">Membrane</keyword>
<dbReference type="Proteomes" id="UP001566331">
    <property type="component" value="Unassembled WGS sequence"/>
</dbReference>
<protein>
    <submittedName>
        <fullName evidence="2">Uncharacterized protein</fullName>
    </submittedName>
</protein>
<keyword evidence="1" id="KW-0812">Transmembrane</keyword>
<reference evidence="2 3" key="1">
    <citation type="submission" date="2024-07" db="EMBL/GenBank/DDBJ databases">
        <title>Luteimonas salilacus sp. nov., isolated from the shore soil of Salt Lake in Tibet of China.</title>
        <authorList>
            <person name="Zhang X."/>
            <person name="Li A."/>
        </authorList>
    </citation>
    <scope>NUCLEOTIDE SEQUENCE [LARGE SCALE GENOMIC DNA]</scope>
    <source>
        <strain evidence="2 3">B3-2-R+30</strain>
    </source>
</reference>
<dbReference type="EMBL" id="JBFWIC010000012">
    <property type="protein sequence ID" value="MEZ0474992.1"/>
    <property type="molecule type" value="Genomic_DNA"/>
</dbReference>
<feature type="transmembrane region" description="Helical" evidence="1">
    <location>
        <begin position="23"/>
        <end position="44"/>
    </location>
</feature>
<keyword evidence="3" id="KW-1185">Reference proteome</keyword>
<accession>A0ABV4HTJ6</accession>
<comment type="caution">
    <text evidence="2">The sequence shown here is derived from an EMBL/GenBank/DDBJ whole genome shotgun (WGS) entry which is preliminary data.</text>
</comment>
<sequence length="51" mass="5467">MADPRKPKDVLAWMPLGLAIDDAAVDIGLGMGLGIAFGIAIRIYRNGRNKD</sequence>
<organism evidence="2 3">
    <name type="scientific">Luteimonas salinilitoris</name>
    <dbReference type="NCBI Taxonomy" id="3237697"/>
    <lineage>
        <taxon>Bacteria</taxon>
        <taxon>Pseudomonadati</taxon>
        <taxon>Pseudomonadota</taxon>
        <taxon>Gammaproteobacteria</taxon>
        <taxon>Lysobacterales</taxon>
        <taxon>Lysobacteraceae</taxon>
        <taxon>Luteimonas</taxon>
    </lineage>
</organism>
<evidence type="ECO:0000313" key="2">
    <source>
        <dbReference type="EMBL" id="MEZ0474992.1"/>
    </source>
</evidence>
<dbReference type="RefSeq" id="WP_370564952.1">
    <property type="nucleotide sequence ID" value="NZ_JBFWIB010000011.1"/>
</dbReference>
<evidence type="ECO:0000256" key="1">
    <source>
        <dbReference type="SAM" id="Phobius"/>
    </source>
</evidence>
<gene>
    <name evidence="2" type="ORF">AB6713_10250</name>
</gene>